<keyword evidence="5" id="KW-0597">Phosphoprotein</keyword>
<evidence type="ECO:0000313" key="15">
    <source>
        <dbReference type="Proteomes" id="UP001160148"/>
    </source>
</evidence>
<dbReference type="InterPro" id="IPR017871">
    <property type="entry name" value="ABC_transporter-like_CS"/>
</dbReference>
<dbReference type="GO" id="GO:0016887">
    <property type="term" value="F:ATP hydrolysis activity"/>
    <property type="evidence" value="ECO:0007669"/>
    <property type="project" value="InterPro"/>
</dbReference>
<gene>
    <name evidence="14" type="ORF">MEUPH1_LOCUS14079</name>
</gene>
<evidence type="ECO:0000256" key="12">
    <source>
        <dbReference type="SAM" id="MobiDB-lite"/>
    </source>
</evidence>
<dbReference type="SMART" id="SM00382">
    <property type="entry name" value="AAA"/>
    <property type="match status" value="2"/>
</dbReference>
<sequence>MPPKKSKKTNKHNQDWAGDDDDAVVDILAAAKVNDDITPEEPVQPNRGNKTSKKNKKKNKNQDWEDEAEDLVDIVAASAVNDDATVNEVSQPNRGNKVSKKNKKKNKNQDWDDESEDVVDLLADTKLNDNDDDVEDIPQPVRGNKISKKNKKKNKNQEQDLEEDSAVDDDDVDVDNVDEEMHAYLNDMVEISSTEEVPDEELTTIPKGKISKKNKRKKKDFDLEEDDDSTLVQDYLVKISDDNKPSESIVEPVVKANDEPTVVENTDEQVEKVTGDNKDDKAPATIPNQEVGNEDGGDIDDELEAAKLAGKKKKSKKNKKKKMDDEDILMRTPTAEVVMGDDVMSNEKEIDLEAKKYVIDEELQVEPCADVIADVIADDMTTSITTEGKNSDNTDKLVDEAAQDIVKEPKKKSKSKELPNKSDKMSHKEKKKMKKETEYQKQMDLMTKKGGQGHSELGANFSVSQIQKTAGQLAAMEHAVDIKIDSFSIAAKGQDLFVNASLLIAHGRRYGLVGPNGHGKTTLLRHIAERLFDVPPGIDILYCEQEVVADETTAVRAVLRADTRCTELLAECKKLEEAQEKGTGEDVTERLNEVYDELKVLGADSAEPRARRILAGLGFSAAMQDRATKDFSGGWRMRVSLARALFLEPTLLLLDEPTNHLDLNAVIWLDNYLQGWKKTLLVVSHDQSFLDNVCNEIIHLDQKRLFYYKGNYSMFKKMYSQKKKETIKEYEKQEKRLKEMKQQGQSKKQAEKKQKEVLTRKQEKNKGKPGKGAGIDDDDNAEPTQLLQKPRDYNVKFSFPDPSPLQPPILGLHSTSFAYPTQKPLFKNVDFGVDLNSRVAIVGPNGVGKSTFLKLLTGDLQPSIGEMRKNHRMKLGKFDQHSGEHLTAEETPAEYLMRLFDLPYEKARKQLGTFGLAGHAHTIRMKDLSGGQKARVALAELCLNAPDVIILDEPTNNLDIESIDALAEAINDYKGGVIIVSHDERLIRDTECTLWVIEDQTINEVDGDFDDYRKELLECLGEVINSPSIAANAAVEQ</sequence>
<dbReference type="GO" id="GO:0005635">
    <property type="term" value="C:nuclear envelope"/>
    <property type="evidence" value="ECO:0007669"/>
    <property type="project" value="UniProtKB-SubCell"/>
</dbReference>
<accession>A0AAV0WRV8</accession>
<protein>
    <recommendedName>
        <fullName evidence="11">ATP-binding cassette sub-family F member 1</fullName>
    </recommendedName>
</protein>
<evidence type="ECO:0000256" key="5">
    <source>
        <dbReference type="ARBA" id="ARBA00022553"/>
    </source>
</evidence>
<keyword evidence="15" id="KW-1185">Reference proteome</keyword>
<dbReference type="FunFam" id="3.40.50.300:FF:000471">
    <property type="entry name" value="ATP-binding cassette, sub-family F (GCN20), member 1"/>
    <property type="match status" value="1"/>
</dbReference>
<evidence type="ECO:0000256" key="2">
    <source>
        <dbReference type="ARBA" id="ARBA00004496"/>
    </source>
</evidence>
<feature type="domain" description="ABC transporter" evidence="13">
    <location>
        <begin position="810"/>
        <end position="1024"/>
    </location>
</feature>
<feature type="region of interest" description="Disordered" evidence="12">
    <location>
        <begin position="81"/>
        <end position="174"/>
    </location>
</feature>
<feature type="compositionally biased region" description="Basic and acidic residues" evidence="12">
    <location>
        <begin position="748"/>
        <end position="766"/>
    </location>
</feature>
<evidence type="ECO:0000256" key="1">
    <source>
        <dbReference type="ARBA" id="ARBA00004259"/>
    </source>
</evidence>
<comment type="caution">
    <text evidence="14">The sequence shown here is derived from an EMBL/GenBank/DDBJ whole genome shotgun (WGS) entry which is preliminary data.</text>
</comment>
<evidence type="ECO:0000256" key="10">
    <source>
        <dbReference type="ARBA" id="ARBA00023242"/>
    </source>
</evidence>
<dbReference type="PROSITE" id="PS00211">
    <property type="entry name" value="ABC_TRANSPORTER_1"/>
    <property type="match status" value="1"/>
</dbReference>
<evidence type="ECO:0000256" key="3">
    <source>
        <dbReference type="ARBA" id="ARBA00004642"/>
    </source>
</evidence>
<feature type="region of interest" description="Disordered" evidence="12">
    <location>
        <begin position="1"/>
        <end position="65"/>
    </location>
</feature>
<dbReference type="CDD" id="cd03221">
    <property type="entry name" value="ABCF_EF-3"/>
    <property type="match status" value="2"/>
</dbReference>
<evidence type="ECO:0000256" key="8">
    <source>
        <dbReference type="ARBA" id="ARBA00022840"/>
    </source>
</evidence>
<dbReference type="PROSITE" id="PS50893">
    <property type="entry name" value="ABC_TRANSPORTER_2"/>
    <property type="match status" value="2"/>
</dbReference>
<feature type="compositionally biased region" description="Acidic residues" evidence="12">
    <location>
        <begin position="292"/>
        <end position="302"/>
    </location>
</feature>
<dbReference type="GO" id="GO:0005524">
    <property type="term" value="F:ATP binding"/>
    <property type="evidence" value="ECO:0007669"/>
    <property type="project" value="UniProtKB-KW"/>
</dbReference>
<evidence type="ECO:0000256" key="9">
    <source>
        <dbReference type="ARBA" id="ARBA00023159"/>
    </source>
</evidence>
<proteinExistence type="predicted"/>
<dbReference type="Proteomes" id="UP001160148">
    <property type="component" value="Unassembled WGS sequence"/>
</dbReference>
<dbReference type="PANTHER" id="PTHR19211:SF14">
    <property type="entry name" value="ATP-BINDING CASSETTE SUB-FAMILY F MEMBER 1"/>
    <property type="match status" value="1"/>
</dbReference>
<feature type="region of interest" description="Disordered" evidence="12">
    <location>
        <begin position="403"/>
        <end position="437"/>
    </location>
</feature>
<feature type="compositionally biased region" description="Acidic residues" evidence="12">
    <location>
        <begin position="159"/>
        <end position="174"/>
    </location>
</feature>
<keyword evidence="4" id="KW-0963">Cytoplasm</keyword>
<keyword evidence="7" id="KW-0547">Nucleotide-binding</keyword>
<dbReference type="AlphaFoldDB" id="A0AAV0WRV8"/>
<feature type="region of interest" description="Disordered" evidence="12">
    <location>
        <begin position="254"/>
        <end position="302"/>
    </location>
</feature>
<evidence type="ECO:0000259" key="13">
    <source>
        <dbReference type="PROSITE" id="PS50893"/>
    </source>
</evidence>
<dbReference type="PANTHER" id="PTHR19211">
    <property type="entry name" value="ATP-BINDING TRANSPORT PROTEIN-RELATED"/>
    <property type="match status" value="1"/>
</dbReference>
<dbReference type="EMBL" id="CARXXK010000002">
    <property type="protein sequence ID" value="CAI6358576.1"/>
    <property type="molecule type" value="Genomic_DNA"/>
</dbReference>
<feature type="compositionally biased region" description="Basic residues" evidence="12">
    <location>
        <begin position="50"/>
        <end position="59"/>
    </location>
</feature>
<dbReference type="NCBIfam" id="NF000355">
    <property type="entry name" value="ribo_prot_ABC_F"/>
    <property type="match status" value="1"/>
</dbReference>
<dbReference type="SUPFAM" id="SSF52540">
    <property type="entry name" value="P-loop containing nucleoside triphosphate hydrolases"/>
    <property type="match status" value="2"/>
</dbReference>
<feature type="domain" description="ABC transporter" evidence="13">
    <location>
        <begin position="482"/>
        <end position="727"/>
    </location>
</feature>
<keyword evidence="9" id="KW-0010">Activator</keyword>
<evidence type="ECO:0000256" key="7">
    <source>
        <dbReference type="ARBA" id="ARBA00022741"/>
    </source>
</evidence>
<evidence type="ECO:0000256" key="4">
    <source>
        <dbReference type="ARBA" id="ARBA00022490"/>
    </source>
</evidence>
<feature type="compositionally biased region" description="Basic residues" evidence="12">
    <location>
        <begin position="209"/>
        <end position="218"/>
    </location>
</feature>
<evidence type="ECO:0000256" key="11">
    <source>
        <dbReference type="ARBA" id="ARBA00073921"/>
    </source>
</evidence>
<dbReference type="GO" id="GO:0005737">
    <property type="term" value="C:cytoplasm"/>
    <property type="evidence" value="ECO:0007669"/>
    <property type="project" value="UniProtKB-SubCell"/>
</dbReference>
<dbReference type="InterPro" id="IPR003593">
    <property type="entry name" value="AAA+_ATPase"/>
</dbReference>
<comment type="subcellular location">
    <subcellularLocation>
        <location evidence="2">Cytoplasm</location>
    </subcellularLocation>
    <subcellularLocation>
        <location evidence="1">Nucleus envelope</location>
    </subcellularLocation>
    <subcellularLocation>
        <location evidence="3">Nucleus</location>
        <location evidence="3">Nucleoplasm</location>
    </subcellularLocation>
</comment>
<feature type="compositionally biased region" description="Basic residues" evidence="12">
    <location>
        <begin position="97"/>
        <end position="106"/>
    </location>
</feature>
<feature type="compositionally biased region" description="Basic residues" evidence="12">
    <location>
        <begin position="1"/>
        <end position="11"/>
    </location>
</feature>
<keyword evidence="8" id="KW-0067">ATP-binding</keyword>
<keyword evidence="10" id="KW-0539">Nucleus</keyword>
<evidence type="ECO:0000313" key="14">
    <source>
        <dbReference type="EMBL" id="CAI6358576.1"/>
    </source>
</evidence>
<dbReference type="Gene3D" id="3.40.50.300">
    <property type="entry name" value="P-loop containing nucleotide triphosphate hydrolases"/>
    <property type="match status" value="2"/>
</dbReference>
<feature type="region of interest" description="Disordered" evidence="12">
    <location>
        <begin position="736"/>
        <end position="784"/>
    </location>
</feature>
<keyword evidence="6" id="KW-0677">Repeat</keyword>
<name>A0AAV0WRV8_9HEMI</name>
<dbReference type="InterPro" id="IPR027417">
    <property type="entry name" value="P-loop_NTPase"/>
</dbReference>
<reference evidence="14 15" key="1">
    <citation type="submission" date="2023-01" db="EMBL/GenBank/DDBJ databases">
        <authorList>
            <person name="Whitehead M."/>
        </authorList>
    </citation>
    <scope>NUCLEOTIDE SEQUENCE [LARGE SCALE GENOMIC DNA]</scope>
</reference>
<dbReference type="FunFam" id="3.40.50.300:FF:000472">
    <property type="entry name" value="ATP-binding cassette, sub-family F (GCN20), member 1"/>
    <property type="match status" value="1"/>
</dbReference>
<organism evidence="14 15">
    <name type="scientific">Macrosiphum euphorbiae</name>
    <name type="common">potato aphid</name>
    <dbReference type="NCBI Taxonomy" id="13131"/>
    <lineage>
        <taxon>Eukaryota</taxon>
        <taxon>Metazoa</taxon>
        <taxon>Ecdysozoa</taxon>
        <taxon>Arthropoda</taxon>
        <taxon>Hexapoda</taxon>
        <taxon>Insecta</taxon>
        <taxon>Pterygota</taxon>
        <taxon>Neoptera</taxon>
        <taxon>Paraneoptera</taxon>
        <taxon>Hemiptera</taxon>
        <taxon>Sternorrhyncha</taxon>
        <taxon>Aphidomorpha</taxon>
        <taxon>Aphidoidea</taxon>
        <taxon>Aphididae</taxon>
        <taxon>Macrosiphini</taxon>
        <taxon>Macrosiphum</taxon>
    </lineage>
</organism>
<dbReference type="Pfam" id="PF00005">
    <property type="entry name" value="ABC_tran"/>
    <property type="match status" value="2"/>
</dbReference>
<evidence type="ECO:0000256" key="6">
    <source>
        <dbReference type="ARBA" id="ARBA00022737"/>
    </source>
</evidence>
<feature type="compositionally biased region" description="Basic and acidic residues" evidence="12">
    <location>
        <begin position="415"/>
        <end position="426"/>
    </location>
</feature>
<dbReference type="InterPro" id="IPR050611">
    <property type="entry name" value="ABCF"/>
</dbReference>
<feature type="compositionally biased region" description="Basic residues" evidence="12">
    <location>
        <begin position="145"/>
        <end position="154"/>
    </location>
</feature>
<feature type="compositionally biased region" description="Basic and acidic residues" evidence="12">
    <location>
        <begin position="269"/>
        <end position="282"/>
    </location>
</feature>
<feature type="region of interest" description="Disordered" evidence="12">
    <location>
        <begin position="189"/>
        <end position="227"/>
    </location>
</feature>
<dbReference type="GO" id="GO:0005654">
    <property type="term" value="C:nucleoplasm"/>
    <property type="evidence" value="ECO:0007669"/>
    <property type="project" value="UniProtKB-SubCell"/>
</dbReference>
<dbReference type="InterPro" id="IPR003439">
    <property type="entry name" value="ABC_transporter-like_ATP-bd"/>
</dbReference>